<dbReference type="GO" id="GO:0050482">
    <property type="term" value="P:arachidonate secretion"/>
    <property type="evidence" value="ECO:0007669"/>
    <property type="project" value="InterPro"/>
</dbReference>
<dbReference type="WBParaSite" id="NBR_0000861601-mRNA-1">
    <property type="protein sequence ID" value="NBR_0000861601-mRNA-1"/>
    <property type="gene ID" value="NBR_0000861601"/>
</dbReference>
<dbReference type="OMA" id="CALQYNL"/>
<dbReference type="PANTHER" id="PTHR34228:SF6">
    <property type="entry name" value="PHOSPHOLIPASE A2"/>
    <property type="match status" value="1"/>
</dbReference>
<reference evidence="3" key="1">
    <citation type="submission" date="2017-02" db="UniProtKB">
        <authorList>
            <consortium name="WormBaseParasite"/>
        </authorList>
    </citation>
    <scope>IDENTIFICATION</scope>
</reference>
<dbReference type="SUPFAM" id="SSF48619">
    <property type="entry name" value="Phospholipase A2, PLA2"/>
    <property type="match status" value="1"/>
</dbReference>
<name>A0A0N4XZK0_NIPBR</name>
<dbReference type="AlphaFoldDB" id="A0A0N4XZK0"/>
<reference evidence="1 2" key="2">
    <citation type="submission" date="2018-11" db="EMBL/GenBank/DDBJ databases">
        <authorList>
            <consortium name="Pathogen Informatics"/>
        </authorList>
    </citation>
    <scope>NUCLEOTIDE SEQUENCE [LARGE SCALE GENOMIC DNA]</scope>
</reference>
<protein>
    <submittedName>
        <fullName evidence="1 3">Uncharacterized protein</fullName>
    </submittedName>
</protein>
<accession>A0A0N4XZK0</accession>
<gene>
    <name evidence="1" type="ORF">NBR_LOCUS8617</name>
</gene>
<proteinExistence type="predicted"/>
<dbReference type="GO" id="GO:0006644">
    <property type="term" value="P:phospholipid metabolic process"/>
    <property type="evidence" value="ECO:0007669"/>
    <property type="project" value="InterPro"/>
</dbReference>
<dbReference type="InterPro" id="IPR053322">
    <property type="entry name" value="PLA2-like"/>
</dbReference>
<evidence type="ECO:0000313" key="3">
    <source>
        <dbReference type="WBParaSite" id="NBR_0000861601-mRNA-1"/>
    </source>
</evidence>
<organism evidence="3">
    <name type="scientific">Nippostrongylus brasiliensis</name>
    <name type="common">Rat hookworm</name>
    <dbReference type="NCBI Taxonomy" id="27835"/>
    <lineage>
        <taxon>Eukaryota</taxon>
        <taxon>Metazoa</taxon>
        <taxon>Ecdysozoa</taxon>
        <taxon>Nematoda</taxon>
        <taxon>Chromadorea</taxon>
        <taxon>Rhabditida</taxon>
        <taxon>Rhabditina</taxon>
        <taxon>Rhabditomorpha</taxon>
        <taxon>Strongyloidea</taxon>
        <taxon>Heligmosomidae</taxon>
        <taxon>Nippostrongylus</taxon>
    </lineage>
</organism>
<dbReference type="InterPro" id="IPR036444">
    <property type="entry name" value="PLipase_A2_dom_sf"/>
</dbReference>
<dbReference type="Proteomes" id="UP000271162">
    <property type="component" value="Unassembled WGS sequence"/>
</dbReference>
<dbReference type="PANTHER" id="PTHR34228">
    <property type="entry name" value="PROTEIN CBG09474-RELATED"/>
    <property type="match status" value="1"/>
</dbReference>
<sequence length="259" mass="29485">MLFNIGYQIRLIIYVWTVIGTAYGRVQFEDWHCGSSEFTRRMSYESITEHCEQIILAVNHCCVVHDVCYTHQLGQEECDEKFCECNRQAALARPDCLDILEASCSLVQLFGFGAYYSSINYTEPVDLIKHKLSSESLHELYNDIYKECPNTNATTSSCALQYNLCEASPIDCVESLVGCLQDTASMDDSASCRQVVTRLCDKALKEVNTLWNLLRSPRFMRSNTLKLAMGLSLVALLYSVLRWQRSRNDGEKSLKYSPV</sequence>
<evidence type="ECO:0000313" key="2">
    <source>
        <dbReference type="Proteomes" id="UP000271162"/>
    </source>
</evidence>
<dbReference type="EMBL" id="UYSL01020028">
    <property type="protein sequence ID" value="VDL72206.1"/>
    <property type="molecule type" value="Genomic_DNA"/>
</dbReference>
<evidence type="ECO:0000313" key="1">
    <source>
        <dbReference type="EMBL" id="VDL72206.1"/>
    </source>
</evidence>
<dbReference type="GO" id="GO:0004623">
    <property type="term" value="F:phospholipase A2 activity"/>
    <property type="evidence" value="ECO:0007669"/>
    <property type="project" value="InterPro"/>
</dbReference>
<keyword evidence="2" id="KW-1185">Reference proteome</keyword>